<evidence type="ECO:0000256" key="1">
    <source>
        <dbReference type="SAM" id="MobiDB-lite"/>
    </source>
</evidence>
<dbReference type="AlphaFoldDB" id="A0A810D5B9"/>
<reference evidence="5" key="5">
    <citation type="submission" date="2020-05" db="EMBL/GenBank/DDBJ databases">
        <title>Complete genome sequence of Bradyrhizobium diazoefficiens XF4 isolated from soybean nodule.</title>
        <authorList>
            <person name="Noda R."/>
            <person name="Kakizaki K."/>
            <person name="Minamisawa K."/>
        </authorList>
    </citation>
    <scope>NUCLEOTIDE SEQUENCE</scope>
    <source>
        <strain evidence="5">XF4</strain>
    </source>
</reference>
<dbReference type="EMBL" id="AP023098">
    <property type="protein sequence ID" value="BCE85897.1"/>
    <property type="molecule type" value="Genomic_DNA"/>
</dbReference>
<reference evidence="4" key="4">
    <citation type="submission" date="2020-05" db="EMBL/GenBank/DDBJ databases">
        <title>Complete genome sequence of Bradyrhizobium diazoefficiens XF3 isolated from soybean nodule.</title>
        <authorList>
            <person name="Noda R."/>
            <person name="Kakizaki K."/>
            <person name="Minamisawa K."/>
        </authorList>
    </citation>
    <scope>NUCLEOTIDE SEQUENCE</scope>
    <source>
        <strain evidence="4">XF3</strain>
    </source>
</reference>
<dbReference type="EMBL" id="AP023091">
    <property type="protein sequence ID" value="BCE24910.1"/>
    <property type="molecule type" value="Genomic_DNA"/>
</dbReference>
<evidence type="ECO:0000313" key="4">
    <source>
        <dbReference type="EMBL" id="BCE42357.1"/>
    </source>
</evidence>
<reference evidence="6" key="6">
    <citation type="submission" date="2020-05" db="EMBL/GenBank/DDBJ databases">
        <title>Complete genome sequence of Bradyrhizobium diazoefficiens XF5 isolated from soybean nodule.</title>
        <authorList>
            <person name="Noda R."/>
            <person name="Kakizaki K."/>
            <person name="Minamisawa K."/>
        </authorList>
    </citation>
    <scope>NUCLEOTIDE SEQUENCE</scope>
    <source>
        <strain evidence="6">XF5</strain>
    </source>
</reference>
<dbReference type="EMBL" id="AP023097">
    <property type="protein sequence ID" value="BCE77283.1"/>
    <property type="molecule type" value="Genomic_DNA"/>
</dbReference>
<evidence type="ECO:0000313" key="9">
    <source>
        <dbReference type="EMBL" id="BCE85897.1"/>
    </source>
</evidence>
<dbReference type="EMBL" id="AP023094">
    <property type="protein sequence ID" value="BCE51169.1"/>
    <property type="molecule type" value="Genomic_DNA"/>
</dbReference>
<reference evidence="10" key="2">
    <citation type="submission" date="2020-05" db="EMBL/GenBank/DDBJ databases">
        <title>Complete genome sequence of Bradyrhizobium diazoefficiens XF10 isolated from soybean nodule.</title>
        <authorList>
            <person name="Noda R."/>
            <person name="Kakizaki K."/>
            <person name="Minamisawa K."/>
        </authorList>
    </citation>
    <scope>NUCLEOTIDE SEQUENCE</scope>
    <source>
        <strain evidence="10">XF10</strain>
    </source>
</reference>
<sequence>MLAAIKWNSRYNAREWGMMVGALAVQLRALNANRRKGESKPRRPPWKHFDDTHHWDTAAEEWVPNNDR</sequence>
<evidence type="ECO:0000313" key="8">
    <source>
        <dbReference type="EMBL" id="BCE77283.1"/>
    </source>
</evidence>
<reference evidence="2" key="1">
    <citation type="submission" date="2020-05" db="EMBL/GenBank/DDBJ databases">
        <title>Complete genome sequence of Bradyrhizobium diazoefficiens XF1 isolated from soybean nodule.</title>
        <authorList>
            <person name="Noda R."/>
            <person name="Kakizaki K."/>
            <person name="Minamisawa K."/>
        </authorList>
    </citation>
    <scope>NUCLEOTIDE SEQUENCE</scope>
    <source>
        <strain evidence="2">XF1</strain>
    </source>
</reference>
<protein>
    <submittedName>
        <fullName evidence="10">Uncharacterized protein</fullName>
    </submittedName>
</protein>
<name>A0A810D5B9_9BRAD</name>
<dbReference type="EMBL" id="AP023092">
    <property type="protein sequence ID" value="BCE33676.1"/>
    <property type="molecule type" value="Genomic_DNA"/>
</dbReference>
<evidence type="ECO:0000313" key="10">
    <source>
        <dbReference type="EMBL" id="BCE94670.1"/>
    </source>
</evidence>
<reference evidence="3" key="3">
    <citation type="submission" date="2020-05" db="EMBL/GenBank/DDBJ databases">
        <title>Complete genome sequence of Bradyrhizobium diazoefficiens XF2 isolated from soybean nodule.</title>
        <authorList>
            <person name="Noda R."/>
            <person name="Kakizaki K."/>
            <person name="Minamisawa K."/>
        </authorList>
    </citation>
    <scope>NUCLEOTIDE SEQUENCE</scope>
    <source>
        <strain evidence="3">XF2</strain>
    </source>
</reference>
<proteinExistence type="predicted"/>
<evidence type="ECO:0000313" key="2">
    <source>
        <dbReference type="EMBL" id="BCE24910.1"/>
    </source>
</evidence>
<evidence type="ECO:0000313" key="3">
    <source>
        <dbReference type="EMBL" id="BCE33676.1"/>
    </source>
</evidence>
<dbReference type="EMBL" id="AP023095">
    <property type="protein sequence ID" value="BCE59911.1"/>
    <property type="molecule type" value="Genomic_DNA"/>
</dbReference>
<organism evidence="10">
    <name type="scientific">Bradyrhizobium diazoefficiens</name>
    <dbReference type="NCBI Taxonomy" id="1355477"/>
    <lineage>
        <taxon>Bacteria</taxon>
        <taxon>Pseudomonadati</taxon>
        <taxon>Pseudomonadota</taxon>
        <taxon>Alphaproteobacteria</taxon>
        <taxon>Hyphomicrobiales</taxon>
        <taxon>Nitrobacteraceae</taxon>
        <taxon>Bradyrhizobium</taxon>
    </lineage>
</organism>
<accession>A0A810D5B9</accession>
<evidence type="ECO:0000313" key="7">
    <source>
        <dbReference type="EMBL" id="BCE68593.1"/>
    </source>
</evidence>
<dbReference type="EMBL" id="AP023099">
    <property type="protein sequence ID" value="BCE94670.1"/>
    <property type="molecule type" value="Genomic_DNA"/>
</dbReference>
<dbReference type="EMBL" id="AP023093">
    <property type="protein sequence ID" value="BCE42357.1"/>
    <property type="molecule type" value="Genomic_DNA"/>
</dbReference>
<feature type="compositionally biased region" description="Basic and acidic residues" evidence="1">
    <location>
        <begin position="35"/>
        <end position="52"/>
    </location>
</feature>
<gene>
    <name evidence="10" type="ORF">XF10B_74680</name>
    <name evidence="2" type="ORF">XF1B_75910</name>
    <name evidence="3" type="ORF">XF2B_74450</name>
    <name evidence="4" type="ORF">XF3B_73880</name>
    <name evidence="5" type="ORF">XF4B_75180</name>
    <name evidence="6" type="ORF">XF5B_74230</name>
    <name evidence="7" type="ORF">XF6B_73920</name>
    <name evidence="8" type="ORF">XF8B_73940</name>
    <name evidence="9" type="ORF">XF9B_73180</name>
</gene>
<evidence type="ECO:0000313" key="5">
    <source>
        <dbReference type="EMBL" id="BCE51169.1"/>
    </source>
</evidence>
<evidence type="ECO:0000313" key="6">
    <source>
        <dbReference type="EMBL" id="BCE59911.1"/>
    </source>
</evidence>
<reference evidence="7" key="7">
    <citation type="submission" date="2020-05" db="EMBL/GenBank/DDBJ databases">
        <title>Complete genome sequence of Bradyrhizobium diazoefficiens XF6 isolated from soybean nodule.</title>
        <authorList>
            <person name="Noda R."/>
            <person name="Kakizaki K."/>
            <person name="Minamisawa K."/>
        </authorList>
    </citation>
    <scope>NUCLEOTIDE SEQUENCE</scope>
    <source>
        <strain evidence="7">XF6</strain>
    </source>
</reference>
<dbReference type="EMBL" id="AP023096">
    <property type="protein sequence ID" value="BCE68593.1"/>
    <property type="molecule type" value="Genomic_DNA"/>
</dbReference>
<feature type="region of interest" description="Disordered" evidence="1">
    <location>
        <begin position="33"/>
        <end position="52"/>
    </location>
</feature>
<reference evidence="9" key="9">
    <citation type="submission" date="2020-05" db="EMBL/GenBank/DDBJ databases">
        <title>Complete genome sequence of Bradyrhizobium diazoefficiens XF9 isolated from soybean nodule.</title>
        <authorList>
            <person name="Noda R."/>
            <person name="Kakizaki K."/>
            <person name="Minamisawa K."/>
        </authorList>
    </citation>
    <scope>NUCLEOTIDE SEQUENCE</scope>
    <source>
        <strain evidence="9">XF9</strain>
    </source>
</reference>
<reference evidence="8" key="8">
    <citation type="submission" date="2020-05" db="EMBL/GenBank/DDBJ databases">
        <title>Complete genome sequence of Bradyrhizobium diazoefficiens XF8 isolated from soybean nodule.</title>
        <authorList>
            <person name="Noda R."/>
            <person name="Kakizaki K."/>
            <person name="Minamisawa K."/>
        </authorList>
    </citation>
    <scope>NUCLEOTIDE SEQUENCE</scope>
    <source>
        <strain evidence="8">XF8</strain>
    </source>
</reference>